<name>A0AAN6NQ89_9PEZI</name>
<sequence>MTAIDLRASDDSSGESANDEAEVYQEQNRAPELFYQKLPGRTIDPKKLLALLKSKFGGELEDGQYTVSLVSGVYSVGSPRKLSHNEIALCQILRSINRQFVCLDLSSARDQEQLQAGLVVKCGRPPALESLA</sequence>
<dbReference type="AlphaFoldDB" id="A0AAN6NQ89"/>
<reference evidence="2" key="1">
    <citation type="journal article" date="2023" name="Mol. Phylogenet. Evol.">
        <title>Genome-scale phylogeny and comparative genomics of the fungal order Sordariales.</title>
        <authorList>
            <person name="Hensen N."/>
            <person name="Bonometti L."/>
            <person name="Westerberg I."/>
            <person name="Brannstrom I.O."/>
            <person name="Guillou S."/>
            <person name="Cros-Aarteil S."/>
            <person name="Calhoun S."/>
            <person name="Haridas S."/>
            <person name="Kuo A."/>
            <person name="Mondo S."/>
            <person name="Pangilinan J."/>
            <person name="Riley R."/>
            <person name="LaButti K."/>
            <person name="Andreopoulos B."/>
            <person name="Lipzen A."/>
            <person name="Chen C."/>
            <person name="Yan M."/>
            <person name="Daum C."/>
            <person name="Ng V."/>
            <person name="Clum A."/>
            <person name="Steindorff A."/>
            <person name="Ohm R.A."/>
            <person name="Martin F."/>
            <person name="Silar P."/>
            <person name="Natvig D.O."/>
            <person name="Lalanne C."/>
            <person name="Gautier V."/>
            <person name="Ament-Velasquez S.L."/>
            <person name="Kruys A."/>
            <person name="Hutchinson M.I."/>
            <person name="Powell A.J."/>
            <person name="Barry K."/>
            <person name="Miller A.N."/>
            <person name="Grigoriev I.V."/>
            <person name="Debuchy R."/>
            <person name="Gladieux P."/>
            <person name="Hiltunen Thoren M."/>
            <person name="Johannesson H."/>
        </authorList>
    </citation>
    <scope>NUCLEOTIDE SEQUENCE</scope>
    <source>
        <strain evidence="2">CBS 626.80</strain>
    </source>
</reference>
<evidence type="ECO:0000256" key="1">
    <source>
        <dbReference type="SAM" id="MobiDB-lite"/>
    </source>
</evidence>
<evidence type="ECO:0000313" key="2">
    <source>
        <dbReference type="EMBL" id="KAK3949091.1"/>
    </source>
</evidence>
<accession>A0AAN6NQ89</accession>
<feature type="non-terminal residue" evidence="2">
    <location>
        <position position="132"/>
    </location>
</feature>
<proteinExistence type="predicted"/>
<keyword evidence="3" id="KW-1185">Reference proteome</keyword>
<dbReference type="Proteomes" id="UP001303222">
    <property type="component" value="Unassembled WGS sequence"/>
</dbReference>
<feature type="region of interest" description="Disordered" evidence="1">
    <location>
        <begin position="1"/>
        <end position="25"/>
    </location>
</feature>
<dbReference type="EMBL" id="MU859229">
    <property type="protein sequence ID" value="KAK3949091.1"/>
    <property type="molecule type" value="Genomic_DNA"/>
</dbReference>
<gene>
    <name evidence="2" type="ORF">QBC32DRAFT_349954</name>
</gene>
<comment type="caution">
    <text evidence="2">The sequence shown here is derived from an EMBL/GenBank/DDBJ whole genome shotgun (WGS) entry which is preliminary data.</text>
</comment>
<protein>
    <submittedName>
        <fullName evidence="2">Uncharacterized protein</fullName>
    </submittedName>
</protein>
<organism evidence="2 3">
    <name type="scientific">Pseudoneurospora amorphoporcata</name>
    <dbReference type="NCBI Taxonomy" id="241081"/>
    <lineage>
        <taxon>Eukaryota</taxon>
        <taxon>Fungi</taxon>
        <taxon>Dikarya</taxon>
        <taxon>Ascomycota</taxon>
        <taxon>Pezizomycotina</taxon>
        <taxon>Sordariomycetes</taxon>
        <taxon>Sordariomycetidae</taxon>
        <taxon>Sordariales</taxon>
        <taxon>Sordariaceae</taxon>
        <taxon>Pseudoneurospora</taxon>
    </lineage>
</organism>
<evidence type="ECO:0000313" key="3">
    <source>
        <dbReference type="Proteomes" id="UP001303222"/>
    </source>
</evidence>
<reference evidence="2" key="2">
    <citation type="submission" date="2023-06" db="EMBL/GenBank/DDBJ databases">
        <authorList>
            <consortium name="Lawrence Berkeley National Laboratory"/>
            <person name="Mondo S.J."/>
            <person name="Hensen N."/>
            <person name="Bonometti L."/>
            <person name="Westerberg I."/>
            <person name="Brannstrom I.O."/>
            <person name="Guillou S."/>
            <person name="Cros-Aarteil S."/>
            <person name="Calhoun S."/>
            <person name="Haridas S."/>
            <person name="Kuo A."/>
            <person name="Pangilinan J."/>
            <person name="Riley R."/>
            <person name="Labutti K."/>
            <person name="Andreopoulos B."/>
            <person name="Lipzen A."/>
            <person name="Chen C."/>
            <person name="Yanf M."/>
            <person name="Daum C."/>
            <person name="Ng V."/>
            <person name="Clum A."/>
            <person name="Steindorff A."/>
            <person name="Ohm R."/>
            <person name="Martin F."/>
            <person name="Silar P."/>
            <person name="Natvig D."/>
            <person name="Lalanne C."/>
            <person name="Gautier V."/>
            <person name="Ament-Velasquez S.L."/>
            <person name="Kruys A."/>
            <person name="Hutchinson M.I."/>
            <person name="Powell A.J."/>
            <person name="Barry K."/>
            <person name="Miller A.N."/>
            <person name="Grigoriev I.V."/>
            <person name="Debuchy R."/>
            <person name="Gladieux P."/>
            <person name="Thoren M.H."/>
            <person name="Johannesson H."/>
        </authorList>
    </citation>
    <scope>NUCLEOTIDE SEQUENCE</scope>
    <source>
        <strain evidence="2">CBS 626.80</strain>
    </source>
</reference>